<evidence type="ECO:0000259" key="2">
    <source>
        <dbReference type="Pfam" id="PF07883"/>
    </source>
</evidence>
<dbReference type="InterPro" id="IPR011051">
    <property type="entry name" value="RmlC_Cupin_sf"/>
</dbReference>
<keyword evidence="1" id="KW-0732">Signal</keyword>
<dbReference type="PATRIC" id="fig|251654.3.peg.3378"/>
<feature type="signal peptide" evidence="1">
    <location>
        <begin position="1"/>
        <end position="29"/>
    </location>
</feature>
<reference evidence="3 4" key="1">
    <citation type="submission" date="2015-09" db="EMBL/GenBank/DDBJ databases">
        <title>Genome announcement of multiple Pseudomonas syringae strains.</title>
        <authorList>
            <person name="Thakur S."/>
            <person name="Wang P.W."/>
            <person name="Gong Y."/>
            <person name="Weir B.S."/>
            <person name="Guttman D.S."/>
        </authorList>
    </citation>
    <scope>NUCLEOTIDE SEQUENCE [LARGE SCALE GENOMIC DNA]</scope>
    <source>
        <strain evidence="3 4">ICMP4531</strain>
    </source>
</reference>
<evidence type="ECO:0000256" key="1">
    <source>
        <dbReference type="SAM" id="SignalP"/>
    </source>
</evidence>
<dbReference type="SUPFAM" id="SSF51182">
    <property type="entry name" value="RmlC-like cupins"/>
    <property type="match status" value="1"/>
</dbReference>
<dbReference type="InterPro" id="IPR014710">
    <property type="entry name" value="RmlC-like_jellyroll"/>
</dbReference>
<accession>A0A0P9R3C6</accession>
<feature type="domain" description="Cupin type-2" evidence="2">
    <location>
        <begin position="69"/>
        <end position="136"/>
    </location>
</feature>
<sequence length="146" mass="15772">MSASKVNPHMTYRLLIATALLVLTGGAAAQQAKATVDSRVLLKSQASWDGTPYESYPEGRPELTLLKIKIPANTALKWHSHPIPNAAYVVAGEITVEARDSKKRIHLKKGDALAEMVDIVHRGQTGDMPVELIVFYAATAATPLSQ</sequence>
<gene>
    <name evidence="3" type="ORF">ALO68_05217</name>
</gene>
<feature type="chain" id="PRO_5006166792" description="Cupin type-2 domain-containing protein" evidence="1">
    <location>
        <begin position="30"/>
        <end position="146"/>
    </location>
</feature>
<name>A0A0P9R3C6_9PSED</name>
<dbReference type="Pfam" id="PF07883">
    <property type="entry name" value="Cupin_2"/>
    <property type="match status" value="1"/>
</dbReference>
<evidence type="ECO:0000313" key="4">
    <source>
        <dbReference type="Proteomes" id="UP000050557"/>
    </source>
</evidence>
<dbReference type="Gene3D" id="2.60.120.10">
    <property type="entry name" value="Jelly Rolls"/>
    <property type="match status" value="1"/>
</dbReference>
<protein>
    <recommendedName>
        <fullName evidence="2">Cupin type-2 domain-containing protein</fullName>
    </recommendedName>
</protein>
<organism evidence="3 4">
    <name type="scientific">Pseudomonas syringae pv. helianthi</name>
    <dbReference type="NCBI Taxonomy" id="251654"/>
    <lineage>
        <taxon>Bacteria</taxon>
        <taxon>Pseudomonadati</taxon>
        <taxon>Pseudomonadota</taxon>
        <taxon>Gammaproteobacteria</taxon>
        <taxon>Pseudomonadales</taxon>
        <taxon>Pseudomonadaceae</taxon>
        <taxon>Pseudomonas</taxon>
    </lineage>
</organism>
<evidence type="ECO:0000313" key="3">
    <source>
        <dbReference type="EMBL" id="KPX39665.1"/>
    </source>
</evidence>
<proteinExistence type="predicted"/>
<comment type="caution">
    <text evidence="3">The sequence shown here is derived from an EMBL/GenBank/DDBJ whole genome shotgun (WGS) entry which is preliminary data.</text>
</comment>
<dbReference type="Proteomes" id="UP000050557">
    <property type="component" value="Unassembled WGS sequence"/>
</dbReference>
<dbReference type="AlphaFoldDB" id="A0A0P9R3C6"/>
<dbReference type="EMBL" id="LJQM01000264">
    <property type="protein sequence ID" value="KPX39665.1"/>
    <property type="molecule type" value="Genomic_DNA"/>
</dbReference>
<dbReference type="CDD" id="cd02236">
    <property type="entry name" value="cupin_CV2614-like"/>
    <property type="match status" value="1"/>
</dbReference>
<dbReference type="InterPro" id="IPR013096">
    <property type="entry name" value="Cupin_2"/>
</dbReference>